<accession>A0A2V0PJ10</accession>
<keyword evidence="3" id="KW-1185">Reference proteome</keyword>
<comment type="caution">
    <text evidence="2">The sequence shown here is derived from an EMBL/GenBank/DDBJ whole genome shotgun (WGS) entry which is preliminary data.</text>
</comment>
<dbReference type="PANTHER" id="PTHR34203:SF15">
    <property type="entry name" value="SLL1173 PROTEIN"/>
    <property type="match status" value="1"/>
</dbReference>
<dbReference type="InterPro" id="IPR029063">
    <property type="entry name" value="SAM-dependent_MTases_sf"/>
</dbReference>
<dbReference type="InterPro" id="IPR052514">
    <property type="entry name" value="SAM-dependent_MTase"/>
</dbReference>
<feature type="domain" description="Methyltransferase FkbM" evidence="1">
    <location>
        <begin position="58"/>
        <end position="279"/>
    </location>
</feature>
<dbReference type="EMBL" id="BDRX01000091">
    <property type="protein sequence ID" value="GBF97035.1"/>
    <property type="molecule type" value="Genomic_DNA"/>
</dbReference>
<dbReference type="OrthoDB" id="5835829at2759"/>
<dbReference type="AlphaFoldDB" id="A0A2V0PJ10"/>
<dbReference type="Pfam" id="PF05050">
    <property type="entry name" value="Methyltransf_21"/>
    <property type="match status" value="1"/>
</dbReference>
<name>A0A2V0PJ10_9CHLO</name>
<evidence type="ECO:0000313" key="2">
    <source>
        <dbReference type="EMBL" id="GBF97035.1"/>
    </source>
</evidence>
<dbReference type="SUPFAM" id="SSF53335">
    <property type="entry name" value="S-adenosyl-L-methionine-dependent methyltransferases"/>
    <property type="match status" value="1"/>
</dbReference>
<evidence type="ECO:0000259" key="1">
    <source>
        <dbReference type="Pfam" id="PF05050"/>
    </source>
</evidence>
<dbReference type="GO" id="GO:0008168">
    <property type="term" value="F:methyltransferase activity"/>
    <property type="evidence" value="ECO:0007669"/>
    <property type="project" value="UniProtKB-KW"/>
</dbReference>
<sequence length="303" mass="32785">MAGGGSAREPHSLQMPNGITIKHMGSNEEILMVYNEHFEERQYVQNGIELRKGDTVVDVGAHVGLFSIYTARAVGASGRVLAVEPAPDTYACCVANTELNGGGKGTAPIDVVNVACGDGSVDTLTLTVYDRATLMNTVAASGRQEELMSAYLFSQLSDGNSKPIGSVVERMLFLLGQTVLKIPLIGEPIVRFAVRSHVRNYVIGSKREVPVKVVTLSSLFKEQGIKSVGLLKVDTECADLIVLQGIADEDWPMIRQVAMEVHEERFKEPVLAVLRKAGFIQIKVESSEATLGHGVYNLWATRG</sequence>
<dbReference type="InterPro" id="IPR006342">
    <property type="entry name" value="FkbM_mtfrase"/>
</dbReference>
<keyword evidence="2" id="KW-0808">Transferase</keyword>
<dbReference type="NCBIfam" id="TIGR01444">
    <property type="entry name" value="fkbM_fam"/>
    <property type="match status" value="1"/>
</dbReference>
<dbReference type="Gene3D" id="3.40.50.150">
    <property type="entry name" value="Vaccinia Virus protein VP39"/>
    <property type="match status" value="1"/>
</dbReference>
<gene>
    <name evidence="2" type="ORF">Rsub_09508</name>
</gene>
<evidence type="ECO:0000313" key="3">
    <source>
        <dbReference type="Proteomes" id="UP000247498"/>
    </source>
</evidence>
<dbReference type="PANTHER" id="PTHR34203">
    <property type="entry name" value="METHYLTRANSFERASE, FKBM FAMILY PROTEIN"/>
    <property type="match status" value="1"/>
</dbReference>
<dbReference type="Proteomes" id="UP000247498">
    <property type="component" value="Unassembled WGS sequence"/>
</dbReference>
<dbReference type="GO" id="GO:0032259">
    <property type="term" value="P:methylation"/>
    <property type="evidence" value="ECO:0007669"/>
    <property type="project" value="UniProtKB-KW"/>
</dbReference>
<keyword evidence="2" id="KW-0489">Methyltransferase</keyword>
<reference evidence="2 3" key="1">
    <citation type="journal article" date="2018" name="Sci. Rep.">
        <title>Raphidocelis subcapitata (=Pseudokirchneriella subcapitata) provides an insight into genome evolution and environmental adaptations in the Sphaeropleales.</title>
        <authorList>
            <person name="Suzuki S."/>
            <person name="Yamaguchi H."/>
            <person name="Nakajima N."/>
            <person name="Kawachi M."/>
        </authorList>
    </citation>
    <scope>NUCLEOTIDE SEQUENCE [LARGE SCALE GENOMIC DNA]</scope>
    <source>
        <strain evidence="2 3">NIES-35</strain>
    </source>
</reference>
<protein>
    <submittedName>
        <fullName evidence="2">31-O-demethyl-FK506 methyltransferase</fullName>
    </submittedName>
</protein>
<organism evidence="2 3">
    <name type="scientific">Raphidocelis subcapitata</name>
    <dbReference type="NCBI Taxonomy" id="307507"/>
    <lineage>
        <taxon>Eukaryota</taxon>
        <taxon>Viridiplantae</taxon>
        <taxon>Chlorophyta</taxon>
        <taxon>core chlorophytes</taxon>
        <taxon>Chlorophyceae</taxon>
        <taxon>CS clade</taxon>
        <taxon>Sphaeropleales</taxon>
        <taxon>Selenastraceae</taxon>
        <taxon>Raphidocelis</taxon>
    </lineage>
</organism>
<dbReference type="InParanoid" id="A0A2V0PJ10"/>
<proteinExistence type="predicted"/>